<dbReference type="EMBL" id="CP002000">
    <property type="protein sequence ID" value="ADJ44913.1"/>
    <property type="molecule type" value="Genomic_DNA"/>
</dbReference>
<evidence type="ECO:0000313" key="2">
    <source>
        <dbReference type="EMBL" id="ADJ44913.1"/>
    </source>
</evidence>
<dbReference type="Pfam" id="PF04972">
    <property type="entry name" value="BON"/>
    <property type="match status" value="1"/>
</dbReference>
<dbReference type="OrthoDB" id="3394845at2"/>
<reference evidence="2 3" key="1">
    <citation type="journal article" date="2010" name="Cell Res.">
        <title>Complete genome sequence of the rifamycin SV-producing Amycolatopsis mediterranei U32 revealed its genetic characteristics in phylogeny and metabolism.</title>
        <authorList>
            <person name="Zhao W."/>
            <person name="Zhong Y."/>
            <person name="Yuan H."/>
            <person name="Wang J."/>
            <person name="Zheng H."/>
            <person name="Wang Y."/>
            <person name="Cen X."/>
            <person name="Xu F."/>
            <person name="Bai J."/>
            <person name="Han X."/>
            <person name="Lu G."/>
            <person name="Zhu Y."/>
            <person name="Shao Z."/>
            <person name="Yan H."/>
            <person name="Li C."/>
            <person name="Peng N."/>
            <person name="Zhang Z."/>
            <person name="Zhang Y."/>
            <person name="Lin W."/>
            <person name="Fan Y."/>
            <person name="Qin Z."/>
            <person name="Hu Y."/>
            <person name="Zhu B."/>
            <person name="Wang S."/>
            <person name="Ding X."/>
            <person name="Zhao G.P."/>
        </authorList>
    </citation>
    <scope>NUCLEOTIDE SEQUENCE [LARGE SCALE GENOMIC DNA]</scope>
    <source>
        <strain evidence="3">U-32</strain>
    </source>
</reference>
<dbReference type="HOGENOM" id="CLU_054928_0_0_11"/>
<dbReference type="eggNOG" id="COG4914">
    <property type="taxonomic scope" value="Bacteria"/>
</dbReference>
<dbReference type="RefSeq" id="WP_013224985.1">
    <property type="nucleotide sequence ID" value="NC_014318.1"/>
</dbReference>
<protein>
    <recommendedName>
        <fullName evidence="1">BON domain-containing protein</fullName>
    </recommendedName>
</protein>
<dbReference type="Pfam" id="PF14907">
    <property type="entry name" value="NTP_transf_5"/>
    <property type="match status" value="1"/>
</dbReference>
<dbReference type="Proteomes" id="UP000000328">
    <property type="component" value="Chromosome"/>
</dbReference>
<dbReference type="InterPro" id="IPR007055">
    <property type="entry name" value="BON_dom"/>
</dbReference>
<accession>A0A0H3D5T3</accession>
<sequence>MEAEALLQSLCRVVTTLDGTGIRFAVAGGLAVYARGGPPSDHDVDLFLKPGDADRAAEVLTAAGLRRVHPPEDWLTKVYDGDILVDLIHGPNHRPVTDELLDRAALMRIGSTAAPVVSGTDLLVDKLLVLSAHRCDFAPLLRIARDLREQVDWTDVAVQVSASPYARAFLALLGDLAVIDPKEALVPEPPQYLVARLSRALAEDPRTAELGVHVTVRGEHVHLSGEVTCAARKEEVDTVVGEYLTGELVHNDIRVADVREPASAEEIGR</sequence>
<dbReference type="InterPro" id="IPR043519">
    <property type="entry name" value="NT_sf"/>
</dbReference>
<organism evidence="2 3">
    <name type="scientific">Amycolatopsis mediterranei (strain U-32)</name>
    <dbReference type="NCBI Taxonomy" id="749927"/>
    <lineage>
        <taxon>Bacteria</taxon>
        <taxon>Bacillati</taxon>
        <taxon>Actinomycetota</taxon>
        <taxon>Actinomycetes</taxon>
        <taxon>Pseudonocardiales</taxon>
        <taxon>Pseudonocardiaceae</taxon>
        <taxon>Amycolatopsis</taxon>
    </lineage>
</organism>
<dbReference type="PATRIC" id="fig|749927.5.peg.3224"/>
<proteinExistence type="predicted"/>
<evidence type="ECO:0000313" key="3">
    <source>
        <dbReference type="Proteomes" id="UP000000328"/>
    </source>
</evidence>
<name>A0A0H3D5T3_AMYMU</name>
<dbReference type="AlphaFoldDB" id="A0A0H3D5T3"/>
<evidence type="ECO:0000259" key="1">
    <source>
        <dbReference type="Pfam" id="PF04972"/>
    </source>
</evidence>
<dbReference type="KEGG" id="amd:AMED_3122"/>
<feature type="domain" description="BON" evidence="1">
    <location>
        <begin position="194"/>
        <end position="256"/>
    </location>
</feature>
<gene>
    <name evidence="2" type="ordered locus">AMED_3122</name>
</gene>
<dbReference type="GeneID" id="92870888"/>
<dbReference type="Gene3D" id="3.30.460.40">
    <property type="match status" value="1"/>
</dbReference>
<dbReference type="SUPFAM" id="SSF81301">
    <property type="entry name" value="Nucleotidyltransferase"/>
    <property type="match status" value="1"/>
</dbReference>
<dbReference type="InterPro" id="IPR039498">
    <property type="entry name" value="NTP_transf_5"/>
</dbReference>